<dbReference type="InterPro" id="IPR027417">
    <property type="entry name" value="P-loop_NTPase"/>
</dbReference>
<evidence type="ECO:0000256" key="1">
    <source>
        <dbReference type="ARBA" id="ARBA00011982"/>
    </source>
</evidence>
<dbReference type="InterPro" id="IPR044974">
    <property type="entry name" value="Disease_R_plants"/>
</dbReference>
<keyword evidence="5" id="KW-0520">NAD</keyword>
<proteinExistence type="predicted"/>
<evidence type="ECO:0000313" key="9">
    <source>
        <dbReference type="Proteomes" id="UP000823749"/>
    </source>
</evidence>
<dbReference type="PANTHER" id="PTHR11017:SF271">
    <property type="entry name" value="DISEASE RESISTANCE PROTEIN (TIR-NBS-LRR CLASS) FAMILY"/>
    <property type="match status" value="1"/>
</dbReference>
<dbReference type="EMBL" id="JACTNZ010000011">
    <property type="protein sequence ID" value="KAG5525707.1"/>
    <property type="molecule type" value="Genomic_DNA"/>
</dbReference>
<keyword evidence="2" id="KW-0433">Leucine-rich repeat</keyword>
<evidence type="ECO:0000256" key="4">
    <source>
        <dbReference type="ARBA" id="ARBA00022821"/>
    </source>
</evidence>
<dbReference type="SUPFAM" id="SSF52058">
    <property type="entry name" value="L domain-like"/>
    <property type="match status" value="1"/>
</dbReference>
<dbReference type="Pfam" id="PF23282">
    <property type="entry name" value="WHD_ROQ1"/>
    <property type="match status" value="1"/>
</dbReference>
<dbReference type="PROSITE" id="PS50104">
    <property type="entry name" value="TIR"/>
    <property type="match status" value="1"/>
</dbReference>
<dbReference type="SUPFAM" id="SSF52540">
    <property type="entry name" value="P-loop containing nucleoside triphosphate hydrolases"/>
    <property type="match status" value="1"/>
</dbReference>
<dbReference type="InterPro" id="IPR032675">
    <property type="entry name" value="LRR_dom_sf"/>
</dbReference>
<dbReference type="InterPro" id="IPR002182">
    <property type="entry name" value="NB-ARC"/>
</dbReference>
<dbReference type="EC" id="3.2.2.6" evidence="1"/>
<reference evidence="8" key="1">
    <citation type="submission" date="2020-08" db="EMBL/GenBank/DDBJ databases">
        <title>Plant Genome Project.</title>
        <authorList>
            <person name="Zhang R.-G."/>
        </authorList>
    </citation>
    <scope>NUCLEOTIDE SEQUENCE</scope>
    <source>
        <strain evidence="8">WSP0</strain>
        <tissue evidence="8">Leaf</tissue>
    </source>
</reference>
<dbReference type="GO" id="GO:0061809">
    <property type="term" value="F:NAD+ nucleosidase activity, cyclic ADP-ribose generating"/>
    <property type="evidence" value="ECO:0007669"/>
    <property type="project" value="UniProtKB-EC"/>
</dbReference>
<dbReference type="AlphaFoldDB" id="A0AAV6IE47"/>
<evidence type="ECO:0000259" key="7">
    <source>
        <dbReference type="PROSITE" id="PS50104"/>
    </source>
</evidence>
<dbReference type="FunFam" id="3.40.50.10140:FF:000007">
    <property type="entry name" value="Disease resistance protein (TIR-NBS-LRR class)"/>
    <property type="match status" value="1"/>
</dbReference>
<dbReference type="Proteomes" id="UP000823749">
    <property type="component" value="Chromosome 11"/>
</dbReference>
<sequence length="809" mass="92947">MAVDASSSMSRFTYHVFLSFRGEDTRKNFTDHLYTALVNVGLHTFRDDDEIERGGDIKLELETAIKQSRSSVVVLSKDYASSGWCLDELVMIVERKRNCEHIIFPVFYDVEPSCVRKQTGSVGEAFDGHDKRYKAETDETKKQYLREKMKGWRAALREVADLGVNVEFYNPPSRHRAYTTLNQHKDISRRHESKFIQIIVREVVRKLDFTVLSGTPYPTGLESRVKDINSWLQDGSNNVGIMVINGMGGIGKTTIAKTVYNQNFDRFEGSSFLANIRETAKEPNGLVRLQRQFVSDILKRKMERIYSVDQGAPLIKDALCCKRVIVVLDDVNHLDQVNDLIGMRDRFHPGSKIVITTRHEQLLKADEVFDITVEELSDDEALCLFSRHAFGQHKPIEQYMELSKRVIHYCGGLPLALQILGSSLCGETVDIWESQLQKLKTHLPEKIHNVLKMSYDPLDDHEKNLFLDIVCFFVGKDKDYTLEILEECYYPIMVGFQNLIRRGLVKVNKKNKLLMHQLLREMGREIIRQESRKQPGKRSRLWYHEDVFNVLRDKTGTETIEGLSLNMDDLTFKRSKNAQKTQLEGFPAELTLLNEGNSPKRYRRGLLSWLPIVRALVEPLSEPDEADLKTDAFSQMHNLRFLQLNNVRLTGGYKEFPKRLRWLCWLGFSSKYIPNDFPLERLVVLDMRNSSLEQLWKRTNVLESLKILDLSCSYGLTSSPDFSQLPNLERLILKYCKSLVSVHESIGELGRLVLLNLKGCENLRNLPNKVFQLKSLEKLILSGCSRLEGLPPDLGKLVSLNGVHPEGTN</sequence>
<evidence type="ECO:0000256" key="6">
    <source>
        <dbReference type="ARBA" id="ARBA00047304"/>
    </source>
</evidence>
<dbReference type="Pfam" id="PF00931">
    <property type="entry name" value="NB-ARC"/>
    <property type="match status" value="1"/>
</dbReference>
<evidence type="ECO:0000256" key="5">
    <source>
        <dbReference type="ARBA" id="ARBA00023027"/>
    </source>
</evidence>
<dbReference type="GO" id="GO:0007165">
    <property type="term" value="P:signal transduction"/>
    <property type="evidence" value="ECO:0007669"/>
    <property type="project" value="InterPro"/>
</dbReference>
<evidence type="ECO:0000256" key="2">
    <source>
        <dbReference type="ARBA" id="ARBA00022614"/>
    </source>
</evidence>
<dbReference type="GO" id="GO:0006952">
    <property type="term" value="P:defense response"/>
    <property type="evidence" value="ECO:0007669"/>
    <property type="project" value="UniProtKB-KW"/>
</dbReference>
<dbReference type="Gene3D" id="3.40.50.10140">
    <property type="entry name" value="Toll/interleukin-1 receptor homology (TIR) domain"/>
    <property type="match status" value="1"/>
</dbReference>
<protein>
    <recommendedName>
        <fullName evidence="1">ADP-ribosyl cyclase/cyclic ADP-ribose hydrolase</fullName>
        <ecNumber evidence="1">3.2.2.6</ecNumber>
    </recommendedName>
</protein>
<dbReference type="InterPro" id="IPR058192">
    <property type="entry name" value="WHD_ROQ1-like"/>
</dbReference>
<feature type="domain" description="TIR" evidence="7">
    <location>
        <begin position="12"/>
        <end position="149"/>
    </location>
</feature>
<gene>
    <name evidence="8" type="ORF">RHGRI_032114</name>
</gene>
<dbReference type="Gene3D" id="3.40.50.300">
    <property type="entry name" value="P-loop containing nucleotide triphosphate hydrolases"/>
    <property type="match status" value="1"/>
</dbReference>
<dbReference type="Gene3D" id="3.80.10.10">
    <property type="entry name" value="Ribonuclease Inhibitor"/>
    <property type="match status" value="1"/>
</dbReference>
<comment type="catalytic activity">
    <reaction evidence="6">
        <text>NAD(+) + H2O = ADP-D-ribose + nicotinamide + H(+)</text>
        <dbReference type="Rhea" id="RHEA:16301"/>
        <dbReference type="ChEBI" id="CHEBI:15377"/>
        <dbReference type="ChEBI" id="CHEBI:15378"/>
        <dbReference type="ChEBI" id="CHEBI:17154"/>
        <dbReference type="ChEBI" id="CHEBI:57540"/>
        <dbReference type="ChEBI" id="CHEBI:57967"/>
        <dbReference type="EC" id="3.2.2.6"/>
    </reaction>
    <physiologicalReaction direction="left-to-right" evidence="6">
        <dbReference type="Rhea" id="RHEA:16302"/>
    </physiologicalReaction>
</comment>
<dbReference type="GO" id="GO:0043531">
    <property type="term" value="F:ADP binding"/>
    <property type="evidence" value="ECO:0007669"/>
    <property type="project" value="InterPro"/>
</dbReference>
<comment type="caution">
    <text evidence="8">The sequence shown here is derived from an EMBL/GenBank/DDBJ whole genome shotgun (WGS) entry which is preliminary data.</text>
</comment>
<dbReference type="PRINTS" id="PR00364">
    <property type="entry name" value="DISEASERSIST"/>
</dbReference>
<keyword evidence="9" id="KW-1185">Reference proteome</keyword>
<dbReference type="PANTHER" id="PTHR11017">
    <property type="entry name" value="LEUCINE-RICH REPEAT-CONTAINING PROTEIN"/>
    <property type="match status" value="1"/>
</dbReference>
<dbReference type="Gene3D" id="1.10.8.430">
    <property type="entry name" value="Helical domain of apoptotic protease-activating factors"/>
    <property type="match status" value="1"/>
</dbReference>
<dbReference type="Pfam" id="PF01582">
    <property type="entry name" value="TIR"/>
    <property type="match status" value="1"/>
</dbReference>
<evidence type="ECO:0000313" key="8">
    <source>
        <dbReference type="EMBL" id="KAG5525707.1"/>
    </source>
</evidence>
<dbReference type="InterPro" id="IPR035897">
    <property type="entry name" value="Toll_tir_struct_dom_sf"/>
</dbReference>
<dbReference type="InterPro" id="IPR036390">
    <property type="entry name" value="WH_DNA-bd_sf"/>
</dbReference>
<dbReference type="FunFam" id="1.10.8.430:FF:000002">
    <property type="entry name" value="Disease resistance protein (TIR-NBS-LRR class)"/>
    <property type="match status" value="1"/>
</dbReference>
<organism evidence="8 9">
    <name type="scientific">Rhododendron griersonianum</name>
    <dbReference type="NCBI Taxonomy" id="479676"/>
    <lineage>
        <taxon>Eukaryota</taxon>
        <taxon>Viridiplantae</taxon>
        <taxon>Streptophyta</taxon>
        <taxon>Embryophyta</taxon>
        <taxon>Tracheophyta</taxon>
        <taxon>Spermatophyta</taxon>
        <taxon>Magnoliopsida</taxon>
        <taxon>eudicotyledons</taxon>
        <taxon>Gunneridae</taxon>
        <taxon>Pentapetalae</taxon>
        <taxon>asterids</taxon>
        <taxon>Ericales</taxon>
        <taxon>Ericaceae</taxon>
        <taxon>Ericoideae</taxon>
        <taxon>Rhodoreae</taxon>
        <taxon>Rhododendron</taxon>
    </lineage>
</organism>
<dbReference type="SUPFAM" id="SSF46785">
    <property type="entry name" value="Winged helix' DNA-binding domain"/>
    <property type="match status" value="1"/>
</dbReference>
<keyword evidence="4" id="KW-0611">Plant defense</keyword>
<dbReference type="SUPFAM" id="SSF52200">
    <property type="entry name" value="Toll/Interleukin receptor TIR domain"/>
    <property type="match status" value="1"/>
</dbReference>
<evidence type="ECO:0000256" key="3">
    <source>
        <dbReference type="ARBA" id="ARBA00022737"/>
    </source>
</evidence>
<dbReference type="InterPro" id="IPR042197">
    <property type="entry name" value="Apaf_helical"/>
</dbReference>
<name>A0AAV6IE47_9ERIC</name>
<keyword evidence="3" id="KW-0677">Repeat</keyword>
<dbReference type="SMART" id="SM00255">
    <property type="entry name" value="TIR"/>
    <property type="match status" value="1"/>
</dbReference>
<accession>A0AAV6IE47</accession>
<dbReference type="InterPro" id="IPR000157">
    <property type="entry name" value="TIR_dom"/>
</dbReference>